<sequence>MSNGRPELLESACVADFKKQAIIPISQYYAVFRFTRDTSTNASTDSVTSGSSPCFPLLILTFFRPRKPNCRIIPKRPFEWSSERVAREFVSRSRAMFYHSTKDLLGEPFRVFSDLGDVIILPPDAGQEIRNYKRSSFAQGLMEAKFQKPACDPSKRLQNVVKTRLTKTLEWHDITLKQVIFKIVSSMSSKIFVSKHLGRIEKWL</sequence>
<dbReference type="GeneID" id="87942717"/>
<protein>
    <submittedName>
        <fullName evidence="1">Uncharacterized protein</fullName>
    </submittedName>
</protein>
<gene>
    <name evidence="1" type="ORF">CDEST_06214</name>
</gene>
<dbReference type="AlphaFoldDB" id="A0AAX4ID75"/>
<organism evidence="1 2">
    <name type="scientific">Colletotrichum destructivum</name>
    <dbReference type="NCBI Taxonomy" id="34406"/>
    <lineage>
        <taxon>Eukaryota</taxon>
        <taxon>Fungi</taxon>
        <taxon>Dikarya</taxon>
        <taxon>Ascomycota</taxon>
        <taxon>Pezizomycotina</taxon>
        <taxon>Sordariomycetes</taxon>
        <taxon>Hypocreomycetidae</taxon>
        <taxon>Glomerellales</taxon>
        <taxon>Glomerellaceae</taxon>
        <taxon>Colletotrichum</taxon>
        <taxon>Colletotrichum destructivum species complex</taxon>
    </lineage>
</organism>
<evidence type="ECO:0000313" key="1">
    <source>
        <dbReference type="EMBL" id="WQF81200.1"/>
    </source>
</evidence>
<proteinExistence type="predicted"/>
<accession>A0AAX4ID75</accession>
<dbReference type="Proteomes" id="UP001322277">
    <property type="component" value="Chromosome 4"/>
</dbReference>
<dbReference type="KEGG" id="cdet:87942717"/>
<keyword evidence="2" id="KW-1185">Reference proteome</keyword>
<reference evidence="2" key="1">
    <citation type="journal article" date="2023" name="bioRxiv">
        <title>Complete genome of the Medicago anthracnose fungus, Colletotrichum destructivum, reveals a mini-chromosome-like region within a core chromosome.</title>
        <authorList>
            <person name="Lapalu N."/>
            <person name="Simon A."/>
            <person name="Lu A."/>
            <person name="Plaumann P.-L."/>
            <person name="Amselem J."/>
            <person name="Pigne S."/>
            <person name="Auger A."/>
            <person name="Koch C."/>
            <person name="Dallery J.-F."/>
            <person name="O'Connell R.J."/>
        </authorList>
    </citation>
    <scope>NUCLEOTIDE SEQUENCE [LARGE SCALE GENOMIC DNA]</scope>
    <source>
        <strain evidence="2">CBS 520.97</strain>
    </source>
</reference>
<name>A0AAX4ID75_9PEZI</name>
<dbReference type="RefSeq" id="XP_062778424.1">
    <property type="nucleotide sequence ID" value="XM_062922373.1"/>
</dbReference>
<evidence type="ECO:0000313" key="2">
    <source>
        <dbReference type="Proteomes" id="UP001322277"/>
    </source>
</evidence>
<dbReference type="EMBL" id="CP137308">
    <property type="protein sequence ID" value="WQF81200.1"/>
    <property type="molecule type" value="Genomic_DNA"/>
</dbReference>